<dbReference type="SUPFAM" id="SSF57302">
    <property type="entry name" value="Snake toxin-like"/>
    <property type="match status" value="2"/>
</dbReference>
<evidence type="ECO:0000313" key="10">
    <source>
        <dbReference type="RefSeq" id="XP_015284744.1"/>
    </source>
</evidence>
<dbReference type="PANTHER" id="PTHR20914:SF30">
    <property type="entry name" value="LY6_PLAUR DOMAIN CONTAINING 9"/>
    <property type="match status" value="1"/>
</dbReference>
<keyword evidence="5" id="KW-1015">Disulfide bond</keyword>
<keyword evidence="3" id="KW-0964">Secreted</keyword>
<dbReference type="InterPro" id="IPR016054">
    <property type="entry name" value="LY6_UPA_recep-like"/>
</dbReference>
<reference evidence="10" key="1">
    <citation type="submission" date="2025-08" db="UniProtKB">
        <authorList>
            <consortium name="RefSeq"/>
        </authorList>
    </citation>
    <scope>IDENTIFICATION</scope>
</reference>
<feature type="domain" description="UPAR/Ly6" evidence="7">
    <location>
        <begin position="115"/>
        <end position="180"/>
    </location>
</feature>
<gene>
    <name evidence="10" type="primary">LOC107125796</name>
</gene>
<accession>A0ABM1LFK7</accession>
<evidence type="ECO:0000256" key="6">
    <source>
        <dbReference type="SAM" id="SignalP"/>
    </source>
</evidence>
<organism evidence="9 10">
    <name type="scientific">Gekko japonicus</name>
    <name type="common">Schlegel's Japanese gecko</name>
    <dbReference type="NCBI Taxonomy" id="146911"/>
    <lineage>
        <taxon>Eukaryota</taxon>
        <taxon>Metazoa</taxon>
        <taxon>Chordata</taxon>
        <taxon>Craniata</taxon>
        <taxon>Vertebrata</taxon>
        <taxon>Euteleostomi</taxon>
        <taxon>Lepidosauria</taxon>
        <taxon>Squamata</taxon>
        <taxon>Bifurcata</taxon>
        <taxon>Gekkota</taxon>
        <taxon>Gekkonidae</taxon>
        <taxon>Gekkoninae</taxon>
        <taxon>Gekko</taxon>
    </lineage>
</organism>
<feature type="domain" description="Phospholipase A2 inhibitor N-terminal" evidence="8">
    <location>
        <begin position="21"/>
        <end position="100"/>
    </location>
</feature>
<evidence type="ECO:0000259" key="7">
    <source>
        <dbReference type="Pfam" id="PF00021"/>
    </source>
</evidence>
<dbReference type="GO" id="GO:0019834">
    <property type="term" value="F:phospholipase A2 inhibitor activity"/>
    <property type="evidence" value="ECO:0007669"/>
    <property type="project" value="UniProtKB-KW"/>
</dbReference>
<dbReference type="InterPro" id="IPR004126">
    <property type="entry name" value="PLipase_A2_inh_N"/>
</dbReference>
<evidence type="ECO:0000259" key="8">
    <source>
        <dbReference type="Pfam" id="PF02988"/>
    </source>
</evidence>
<keyword evidence="4 10" id="KW-0593">Phospholipase A2 inhibitor</keyword>
<dbReference type="CDD" id="cd23588">
    <property type="entry name" value="TFP_LU_ECD_PLIG"/>
    <property type="match status" value="1"/>
</dbReference>
<protein>
    <submittedName>
        <fullName evidence="10">Phospholipase A2 inhibitor and Ly6/PLAUR domain-containing protein-like</fullName>
    </submittedName>
</protein>
<dbReference type="CDD" id="cd23572">
    <property type="entry name" value="TFP_LU_ECD_PINLYP_rpt2"/>
    <property type="match status" value="1"/>
</dbReference>
<dbReference type="InterPro" id="IPR050918">
    <property type="entry name" value="CNF-like_PLA2_Inhibitor"/>
</dbReference>
<dbReference type="GeneID" id="107125796"/>
<sequence>MHFLLVLSLFASSITLGRSLSCETCHAFRNTCTGSWEHCLPEKDSCGIVQMEGSGLMQVKAIVKSCIRSRDCAEPDHSINLGRAGQMFSRTTCCMGNNCQKILPALPPINTTPNGKRCPACYVVHSHECVEETAECAGNENYCFGIVGTMELGGTSADIVMKGCTSSASCNKTLDGESLGTIKMVSKSSCVPALQGAGSVPTSFGFLLQAFTGLILLKVLG</sequence>
<dbReference type="PANTHER" id="PTHR20914">
    <property type="entry name" value="LY6/PLAUR DOMAIN-CONTAINING PROTEIN 8"/>
    <property type="match status" value="1"/>
</dbReference>
<keyword evidence="6" id="KW-0732">Signal</keyword>
<comment type="subcellular location">
    <subcellularLocation>
        <location evidence="1">Secreted</location>
    </subcellularLocation>
</comment>
<keyword evidence="9" id="KW-1185">Reference proteome</keyword>
<proteinExistence type="inferred from homology"/>
<feature type="chain" id="PRO_5045428693" evidence="6">
    <location>
        <begin position="20"/>
        <end position="221"/>
    </location>
</feature>
<comment type="similarity">
    <text evidence="2">Belongs to the CNF-like-inhibitor family.</text>
</comment>
<evidence type="ECO:0000256" key="1">
    <source>
        <dbReference type="ARBA" id="ARBA00004613"/>
    </source>
</evidence>
<name>A0ABM1LFK7_GEKJA</name>
<dbReference type="RefSeq" id="XP_015284744.1">
    <property type="nucleotide sequence ID" value="XM_015429258.1"/>
</dbReference>
<dbReference type="Proteomes" id="UP000694871">
    <property type="component" value="Unplaced"/>
</dbReference>
<evidence type="ECO:0000313" key="9">
    <source>
        <dbReference type="Proteomes" id="UP000694871"/>
    </source>
</evidence>
<feature type="signal peptide" evidence="6">
    <location>
        <begin position="1"/>
        <end position="19"/>
    </location>
</feature>
<dbReference type="Pfam" id="PF02988">
    <property type="entry name" value="PLA2_inh"/>
    <property type="match status" value="1"/>
</dbReference>
<dbReference type="InterPro" id="IPR045860">
    <property type="entry name" value="Snake_toxin-like_sf"/>
</dbReference>
<evidence type="ECO:0000256" key="3">
    <source>
        <dbReference type="ARBA" id="ARBA00022525"/>
    </source>
</evidence>
<evidence type="ECO:0000256" key="5">
    <source>
        <dbReference type="ARBA" id="ARBA00023157"/>
    </source>
</evidence>
<dbReference type="Pfam" id="PF00021">
    <property type="entry name" value="UPAR_LY6"/>
    <property type="match status" value="1"/>
</dbReference>
<dbReference type="Gene3D" id="2.10.60.10">
    <property type="entry name" value="CD59"/>
    <property type="match status" value="2"/>
</dbReference>
<evidence type="ECO:0000256" key="2">
    <source>
        <dbReference type="ARBA" id="ARBA00006570"/>
    </source>
</evidence>
<evidence type="ECO:0000256" key="4">
    <source>
        <dbReference type="ARBA" id="ARBA00023005"/>
    </source>
</evidence>